<evidence type="ECO:0000313" key="3">
    <source>
        <dbReference type="Proteomes" id="UP000198891"/>
    </source>
</evidence>
<sequence>MATDDSVDEEQVEHDELNDGQIGEPADAVEEKPAPVVDEVLLASVDLARTALLEITPAATIGEVVGSIADEDHVLSLHFESKLPGYPGWHWTVTLSRIDESSVPTVLEIEMLPGESALIAPDWVPWSERLAEYTLAQELAEATTADDEDEESDEDALDDEDSDEDDDDHDLDDGLDLDNGIDIDDHVTDDDELEAAAEAGESGAAADDSDEDESDDDYDEDPHAEGPWSGR</sequence>
<dbReference type="STRING" id="381665.SAMN05216554_0204"/>
<organism evidence="2 3">
    <name type="scientific">Herbiconiux ginsengi</name>
    <dbReference type="NCBI Taxonomy" id="381665"/>
    <lineage>
        <taxon>Bacteria</taxon>
        <taxon>Bacillati</taxon>
        <taxon>Actinomycetota</taxon>
        <taxon>Actinomycetes</taxon>
        <taxon>Micrococcales</taxon>
        <taxon>Microbacteriaceae</taxon>
        <taxon>Herbiconiux</taxon>
    </lineage>
</organism>
<feature type="compositionally biased region" description="Acidic residues" evidence="1">
    <location>
        <begin position="207"/>
        <end position="222"/>
    </location>
</feature>
<gene>
    <name evidence="2" type="ORF">SAMN05216554_0204</name>
</gene>
<dbReference type="EMBL" id="FNPZ01000001">
    <property type="protein sequence ID" value="SDY40056.1"/>
    <property type="molecule type" value="Genomic_DNA"/>
</dbReference>
<name>A0A1H3JJG6_9MICO</name>
<dbReference type="InterPro" id="IPR021391">
    <property type="entry name" value="DUF3027"/>
</dbReference>
<dbReference type="AlphaFoldDB" id="A0A1H3JJG6"/>
<feature type="compositionally biased region" description="Acidic residues" evidence="1">
    <location>
        <begin position="1"/>
        <end position="18"/>
    </location>
</feature>
<protein>
    <recommendedName>
        <fullName evidence="4">DUF3027 domain-containing protein</fullName>
    </recommendedName>
</protein>
<feature type="region of interest" description="Disordered" evidence="1">
    <location>
        <begin position="1"/>
        <end position="32"/>
    </location>
</feature>
<dbReference type="Proteomes" id="UP000198891">
    <property type="component" value="Unassembled WGS sequence"/>
</dbReference>
<keyword evidence="3" id="KW-1185">Reference proteome</keyword>
<dbReference type="Pfam" id="PF11228">
    <property type="entry name" value="DUF3027"/>
    <property type="match status" value="1"/>
</dbReference>
<feature type="region of interest" description="Disordered" evidence="1">
    <location>
        <begin position="140"/>
        <end position="231"/>
    </location>
</feature>
<feature type="compositionally biased region" description="Low complexity" evidence="1">
    <location>
        <begin position="196"/>
        <end position="206"/>
    </location>
</feature>
<reference evidence="2 3" key="1">
    <citation type="submission" date="2016-10" db="EMBL/GenBank/DDBJ databases">
        <authorList>
            <person name="de Groot N.N."/>
        </authorList>
    </citation>
    <scope>NUCLEOTIDE SEQUENCE [LARGE SCALE GENOMIC DNA]</scope>
    <source>
        <strain evidence="2 3">CGMCC 4.3491</strain>
    </source>
</reference>
<evidence type="ECO:0000313" key="2">
    <source>
        <dbReference type="EMBL" id="SDY40056.1"/>
    </source>
</evidence>
<dbReference type="RefSeq" id="WP_245741169.1">
    <property type="nucleotide sequence ID" value="NZ_FNPZ01000001.1"/>
</dbReference>
<feature type="compositionally biased region" description="Acidic residues" evidence="1">
    <location>
        <begin position="144"/>
        <end position="195"/>
    </location>
</feature>
<evidence type="ECO:0000256" key="1">
    <source>
        <dbReference type="SAM" id="MobiDB-lite"/>
    </source>
</evidence>
<evidence type="ECO:0008006" key="4">
    <source>
        <dbReference type="Google" id="ProtNLM"/>
    </source>
</evidence>
<accession>A0A1H3JJG6</accession>
<proteinExistence type="predicted"/>